<protein>
    <recommendedName>
        <fullName evidence="7">Shikimate kinase</fullName>
        <shortName evidence="7">SK</shortName>
        <ecNumber evidence="7">2.7.1.71</ecNumber>
    </recommendedName>
</protein>
<keyword evidence="1 7" id="KW-0028">Amino-acid biosynthesis</keyword>
<dbReference type="STRING" id="1526658.BHK69_01725"/>
<comment type="similarity">
    <text evidence="7">Belongs to the shikimate kinase family.</text>
</comment>
<keyword evidence="5 7" id="KW-0067">ATP-binding</keyword>
<dbReference type="GO" id="GO:0008652">
    <property type="term" value="P:amino acid biosynthetic process"/>
    <property type="evidence" value="ECO:0007669"/>
    <property type="project" value="UniProtKB-KW"/>
</dbReference>
<dbReference type="Proteomes" id="UP000094969">
    <property type="component" value="Chromosome"/>
</dbReference>
<proteinExistence type="inferred from homology"/>
<sequence>MIVETLDQRDSKGLRVDREDLRAALGQRAIVLVGMMGSGKSAVGRKLATRLGLPFVDADTEIETAAGMSIPEIFAQRGESEFRDGERRVIGRILTTRAPLVLATGGGAYMNAETRERIAQLGISVWLKAEPEVLMRRVRKRSNRPLLQTADPDATLRRMLTEREPVYALADLTLISRDDPLDVVVEDVVVALGQHLRPPPSGSQESCGSQKSCGSQES</sequence>
<dbReference type="Pfam" id="PF01202">
    <property type="entry name" value="SKI"/>
    <property type="match status" value="1"/>
</dbReference>
<dbReference type="InterPro" id="IPR027417">
    <property type="entry name" value="P-loop_NTPase"/>
</dbReference>
<comment type="subunit">
    <text evidence="7">Monomer.</text>
</comment>
<dbReference type="GO" id="GO:0005829">
    <property type="term" value="C:cytosol"/>
    <property type="evidence" value="ECO:0007669"/>
    <property type="project" value="TreeGrafter"/>
</dbReference>
<comment type="function">
    <text evidence="7">Catalyzes the specific phosphorylation of the 3-hydroxyl group of shikimic acid using ATP as a cosubstrate.</text>
</comment>
<keyword evidence="7" id="KW-0460">Magnesium</keyword>
<evidence type="ECO:0000256" key="4">
    <source>
        <dbReference type="ARBA" id="ARBA00022777"/>
    </source>
</evidence>
<comment type="subcellular location">
    <subcellularLocation>
        <location evidence="7">Cytoplasm</location>
    </subcellularLocation>
</comment>
<dbReference type="GO" id="GO:0000287">
    <property type="term" value="F:magnesium ion binding"/>
    <property type="evidence" value="ECO:0007669"/>
    <property type="project" value="UniProtKB-UniRule"/>
</dbReference>
<keyword evidence="6 7" id="KW-0057">Aromatic amino acid biosynthesis</keyword>
<dbReference type="HAMAP" id="MF_00109">
    <property type="entry name" value="Shikimate_kinase"/>
    <property type="match status" value="1"/>
</dbReference>
<feature type="binding site" evidence="7">
    <location>
        <position position="144"/>
    </location>
    <ligand>
        <name>ATP</name>
        <dbReference type="ChEBI" id="CHEBI:30616"/>
    </ligand>
</feature>
<evidence type="ECO:0000313" key="9">
    <source>
        <dbReference type="EMBL" id="AOO84087.1"/>
    </source>
</evidence>
<keyword evidence="3 7" id="KW-0547">Nucleotide-binding</keyword>
<organism evidence="9 10">
    <name type="scientific">Bosea vaviloviae</name>
    <dbReference type="NCBI Taxonomy" id="1526658"/>
    <lineage>
        <taxon>Bacteria</taxon>
        <taxon>Pseudomonadati</taxon>
        <taxon>Pseudomonadota</taxon>
        <taxon>Alphaproteobacteria</taxon>
        <taxon>Hyphomicrobiales</taxon>
        <taxon>Boseaceae</taxon>
        <taxon>Bosea</taxon>
    </lineage>
</organism>
<feature type="binding site" evidence="7">
    <location>
        <begin position="37"/>
        <end position="42"/>
    </location>
    <ligand>
        <name>ATP</name>
        <dbReference type="ChEBI" id="CHEBI:30616"/>
    </ligand>
</feature>
<dbReference type="EC" id="2.7.1.71" evidence="7"/>
<accession>A0A1D7U9M2</accession>
<dbReference type="UniPathway" id="UPA00053">
    <property type="reaction ID" value="UER00088"/>
</dbReference>
<dbReference type="PANTHER" id="PTHR21087">
    <property type="entry name" value="SHIKIMATE KINASE"/>
    <property type="match status" value="1"/>
</dbReference>
<keyword evidence="7" id="KW-0479">Metal-binding</keyword>
<keyword evidence="4 7" id="KW-0418">Kinase</keyword>
<evidence type="ECO:0000256" key="6">
    <source>
        <dbReference type="ARBA" id="ARBA00023141"/>
    </source>
</evidence>
<dbReference type="NCBIfam" id="NF010552">
    <property type="entry name" value="PRK13946.1"/>
    <property type="match status" value="1"/>
</dbReference>
<feature type="binding site" evidence="7">
    <location>
        <position position="163"/>
    </location>
    <ligand>
        <name>substrate</name>
    </ligand>
</feature>
<feature type="binding site" evidence="7">
    <location>
        <position position="59"/>
    </location>
    <ligand>
        <name>substrate</name>
    </ligand>
</feature>
<dbReference type="GO" id="GO:0005524">
    <property type="term" value="F:ATP binding"/>
    <property type="evidence" value="ECO:0007669"/>
    <property type="project" value="UniProtKB-UniRule"/>
</dbReference>
<dbReference type="AlphaFoldDB" id="A0A1D7U9M2"/>
<reference evidence="9 10" key="1">
    <citation type="journal article" date="2015" name="Antonie Van Leeuwenhoek">
        <title>Bosea vaviloviae sp. nov., a new species of slow-growing rhizobia isolated from nodules of the relict species Vavilovia formosa (Stev.) Fed.</title>
        <authorList>
            <person name="Safronova V.I."/>
            <person name="Kuznetsova I.G."/>
            <person name="Sazanova A.L."/>
            <person name="Kimeklis A.K."/>
            <person name="Belimov A.A."/>
            <person name="Andronov E.E."/>
            <person name="Pinaev A.G."/>
            <person name="Chizhevskaya E.P."/>
            <person name="Pukhaev A.R."/>
            <person name="Popov K.P."/>
            <person name="Willems A."/>
            <person name="Tikhonovich I.A."/>
        </authorList>
    </citation>
    <scope>NUCLEOTIDE SEQUENCE [LARGE SCALE GENOMIC DNA]</scope>
    <source>
        <strain evidence="9 10">Vaf18</strain>
    </source>
</reference>
<evidence type="ECO:0000256" key="1">
    <source>
        <dbReference type="ARBA" id="ARBA00022605"/>
    </source>
</evidence>
<feature type="region of interest" description="Disordered" evidence="8">
    <location>
        <begin position="196"/>
        <end position="218"/>
    </location>
</feature>
<dbReference type="GO" id="GO:0009423">
    <property type="term" value="P:chorismate biosynthetic process"/>
    <property type="evidence" value="ECO:0007669"/>
    <property type="project" value="UniProtKB-UniRule"/>
</dbReference>
<evidence type="ECO:0000256" key="8">
    <source>
        <dbReference type="SAM" id="MobiDB-lite"/>
    </source>
</evidence>
<evidence type="ECO:0000256" key="7">
    <source>
        <dbReference type="HAMAP-Rule" id="MF_00109"/>
    </source>
</evidence>
<evidence type="ECO:0000256" key="2">
    <source>
        <dbReference type="ARBA" id="ARBA00022679"/>
    </source>
</evidence>
<comment type="cofactor">
    <cofactor evidence="7">
        <name>Mg(2+)</name>
        <dbReference type="ChEBI" id="CHEBI:18420"/>
    </cofactor>
    <text evidence="7">Binds 1 Mg(2+) ion per subunit.</text>
</comment>
<dbReference type="KEGG" id="bvv:BHK69_01725"/>
<feature type="binding site" evidence="7">
    <location>
        <position position="83"/>
    </location>
    <ligand>
        <name>substrate</name>
    </ligand>
</feature>
<dbReference type="GO" id="GO:0009073">
    <property type="term" value="P:aromatic amino acid family biosynthetic process"/>
    <property type="evidence" value="ECO:0007669"/>
    <property type="project" value="UniProtKB-KW"/>
</dbReference>
<dbReference type="PRINTS" id="PR01100">
    <property type="entry name" value="SHIKIMTKNASE"/>
</dbReference>
<dbReference type="InterPro" id="IPR031322">
    <property type="entry name" value="Shikimate/glucono_kinase"/>
</dbReference>
<gene>
    <name evidence="7" type="primary">aroK</name>
    <name evidence="9" type="ORF">BHK69_01725</name>
</gene>
<dbReference type="GO" id="GO:0004765">
    <property type="term" value="F:shikimate kinase activity"/>
    <property type="evidence" value="ECO:0007669"/>
    <property type="project" value="UniProtKB-UniRule"/>
</dbReference>
<dbReference type="EMBL" id="CP017147">
    <property type="protein sequence ID" value="AOO84087.1"/>
    <property type="molecule type" value="Genomic_DNA"/>
</dbReference>
<dbReference type="InterPro" id="IPR000623">
    <property type="entry name" value="Shikimate_kinase/TSH1"/>
</dbReference>
<keyword evidence="7" id="KW-0963">Cytoplasm</keyword>
<dbReference type="OrthoDB" id="9800332at2"/>
<comment type="catalytic activity">
    <reaction evidence="7">
        <text>shikimate + ATP = 3-phosphoshikimate + ADP + H(+)</text>
        <dbReference type="Rhea" id="RHEA:13121"/>
        <dbReference type="ChEBI" id="CHEBI:15378"/>
        <dbReference type="ChEBI" id="CHEBI:30616"/>
        <dbReference type="ChEBI" id="CHEBI:36208"/>
        <dbReference type="ChEBI" id="CHEBI:145989"/>
        <dbReference type="ChEBI" id="CHEBI:456216"/>
        <dbReference type="EC" id="2.7.1.71"/>
    </reaction>
</comment>
<keyword evidence="2 7" id="KW-0808">Transferase</keyword>
<evidence type="ECO:0000256" key="5">
    <source>
        <dbReference type="ARBA" id="ARBA00022840"/>
    </source>
</evidence>
<comment type="caution">
    <text evidence="7">Lacks conserved residue(s) required for the propagation of feature annotation.</text>
</comment>
<dbReference type="PANTHER" id="PTHR21087:SF16">
    <property type="entry name" value="SHIKIMATE KINASE 1, CHLOROPLASTIC"/>
    <property type="match status" value="1"/>
</dbReference>
<feature type="compositionally biased region" description="Polar residues" evidence="8">
    <location>
        <begin position="202"/>
        <end position="218"/>
    </location>
</feature>
<name>A0A1D7U9M2_9HYPH</name>
<evidence type="ECO:0000256" key="3">
    <source>
        <dbReference type="ARBA" id="ARBA00022741"/>
    </source>
</evidence>
<feature type="binding site" evidence="7">
    <location>
        <position position="41"/>
    </location>
    <ligand>
        <name>Mg(2+)</name>
        <dbReference type="ChEBI" id="CHEBI:18420"/>
    </ligand>
</feature>
<feature type="binding site" evidence="7">
    <location>
        <position position="106"/>
    </location>
    <ligand>
        <name>substrate</name>
    </ligand>
</feature>
<comment type="pathway">
    <text evidence="7">Metabolic intermediate biosynthesis; chorismate biosynthesis; chorismate from D-erythrose 4-phosphate and phosphoenolpyruvate: step 5/7.</text>
</comment>
<dbReference type="CDD" id="cd00464">
    <property type="entry name" value="SK"/>
    <property type="match status" value="1"/>
</dbReference>
<keyword evidence="10" id="KW-1185">Reference proteome</keyword>
<evidence type="ECO:0000313" key="10">
    <source>
        <dbReference type="Proteomes" id="UP000094969"/>
    </source>
</evidence>
<dbReference type="Gene3D" id="3.40.50.300">
    <property type="entry name" value="P-loop containing nucleotide triphosphate hydrolases"/>
    <property type="match status" value="1"/>
</dbReference>
<dbReference type="SUPFAM" id="SSF52540">
    <property type="entry name" value="P-loop containing nucleoside triphosphate hydrolases"/>
    <property type="match status" value="1"/>
</dbReference>